<proteinExistence type="predicted"/>
<keyword evidence="1" id="KW-0812">Transmembrane</keyword>
<keyword evidence="1" id="KW-0472">Membrane</keyword>
<dbReference type="AlphaFoldDB" id="A0A7J3VTR8"/>
<keyword evidence="1" id="KW-1133">Transmembrane helix</keyword>
<name>A0A7J3VTR8_CALS0</name>
<gene>
    <name evidence="2" type="ORF">ENM31_00550</name>
</gene>
<organism evidence="2">
    <name type="scientific">Caldiarchaeum subterraneum</name>
    <dbReference type="NCBI Taxonomy" id="311458"/>
    <lineage>
        <taxon>Archaea</taxon>
        <taxon>Nitrososphaerota</taxon>
        <taxon>Candidatus Caldarchaeales</taxon>
        <taxon>Candidatus Caldarchaeaceae</taxon>
        <taxon>Candidatus Caldarchaeum</taxon>
    </lineage>
</organism>
<protein>
    <recommendedName>
        <fullName evidence="3">DUF4129 domain-containing protein</fullName>
    </recommendedName>
</protein>
<dbReference type="EMBL" id="DRXH01000022">
    <property type="protein sequence ID" value="HHM43773.1"/>
    <property type="molecule type" value="Genomic_DNA"/>
</dbReference>
<accession>A0A7J3VTR8</accession>
<evidence type="ECO:0008006" key="3">
    <source>
        <dbReference type="Google" id="ProtNLM"/>
    </source>
</evidence>
<evidence type="ECO:0000313" key="2">
    <source>
        <dbReference type="EMBL" id="HHM43773.1"/>
    </source>
</evidence>
<feature type="transmembrane region" description="Helical" evidence="1">
    <location>
        <begin position="6"/>
        <end position="28"/>
    </location>
</feature>
<comment type="caution">
    <text evidence="2">The sequence shown here is derived from an EMBL/GenBank/DDBJ whole genome shotgun (WGS) entry which is preliminary data.</text>
</comment>
<evidence type="ECO:0000256" key="1">
    <source>
        <dbReference type="SAM" id="Phobius"/>
    </source>
</evidence>
<reference evidence="2" key="1">
    <citation type="journal article" date="2020" name="mSystems">
        <title>Genome- and Community-Level Interaction Insights into Carbon Utilization and Element Cycling Functions of Hydrothermarchaeota in Hydrothermal Sediment.</title>
        <authorList>
            <person name="Zhou Z."/>
            <person name="Liu Y."/>
            <person name="Xu W."/>
            <person name="Pan J."/>
            <person name="Luo Z.H."/>
            <person name="Li M."/>
        </authorList>
    </citation>
    <scope>NUCLEOTIDE SEQUENCE [LARGE SCALE GENOMIC DNA]</scope>
    <source>
        <strain evidence="2">SpSt-1074</strain>
    </source>
</reference>
<sequence>MASYLYDVSFWVVVNLFLAIAVIGLVLIKYSMERSAVRVEKVEKKPSLVEYLDLFEKLAQQGDFSKAVSETFARLFKKLCELNGFDPRFSTPMEVIEGGKLPEHIRQALTEMYAVYEPVRYGLKQPSNQEMEVFRRTLSKLLESV</sequence>